<dbReference type="Proteomes" id="UP001501585">
    <property type="component" value="Unassembled WGS sequence"/>
</dbReference>
<dbReference type="EMBL" id="BAAAPC010000007">
    <property type="protein sequence ID" value="GAA1994190.1"/>
    <property type="molecule type" value="Genomic_DNA"/>
</dbReference>
<protein>
    <submittedName>
        <fullName evidence="1">Uncharacterized protein</fullName>
    </submittedName>
</protein>
<gene>
    <name evidence="1" type="ORF">GCM10009799_20340</name>
</gene>
<name>A0ABN2SZA8_9ACTN</name>
<sequence>MLHPLSALPPTAAAPRLLSLTMDTLPARESYRVRKLPDGKWLIIIRDGSEYGRVGHDYWDGLYGPVRPLLYTACLVPDPRLDPVGYRRGQWWADDWLMAPSLVMRMEKLRLIAPYQHDWLE</sequence>
<comment type="caution">
    <text evidence="1">The sequence shown here is derived from an EMBL/GenBank/DDBJ whole genome shotgun (WGS) entry which is preliminary data.</text>
</comment>
<proteinExistence type="predicted"/>
<keyword evidence="2" id="KW-1185">Reference proteome</keyword>
<reference evidence="1 2" key="1">
    <citation type="journal article" date="2019" name="Int. J. Syst. Evol. Microbiol.">
        <title>The Global Catalogue of Microorganisms (GCM) 10K type strain sequencing project: providing services to taxonomists for standard genome sequencing and annotation.</title>
        <authorList>
            <consortium name="The Broad Institute Genomics Platform"/>
            <consortium name="The Broad Institute Genome Sequencing Center for Infectious Disease"/>
            <person name="Wu L."/>
            <person name="Ma J."/>
        </authorList>
    </citation>
    <scope>NUCLEOTIDE SEQUENCE [LARGE SCALE GENOMIC DNA]</scope>
    <source>
        <strain evidence="1 2">JCM 15313</strain>
    </source>
</reference>
<evidence type="ECO:0000313" key="1">
    <source>
        <dbReference type="EMBL" id="GAA1994190.1"/>
    </source>
</evidence>
<evidence type="ECO:0000313" key="2">
    <source>
        <dbReference type="Proteomes" id="UP001501585"/>
    </source>
</evidence>
<accession>A0ABN2SZA8</accession>
<organism evidence="1 2">
    <name type="scientific">Nocardiopsis rhodophaea</name>
    <dbReference type="NCBI Taxonomy" id="280238"/>
    <lineage>
        <taxon>Bacteria</taxon>
        <taxon>Bacillati</taxon>
        <taxon>Actinomycetota</taxon>
        <taxon>Actinomycetes</taxon>
        <taxon>Streptosporangiales</taxon>
        <taxon>Nocardiopsidaceae</taxon>
        <taxon>Nocardiopsis</taxon>
    </lineage>
</organism>